<proteinExistence type="predicted"/>
<organism evidence="1">
    <name type="scientific">Arundo donax</name>
    <name type="common">Giant reed</name>
    <name type="synonym">Donax arundinaceus</name>
    <dbReference type="NCBI Taxonomy" id="35708"/>
    <lineage>
        <taxon>Eukaryota</taxon>
        <taxon>Viridiplantae</taxon>
        <taxon>Streptophyta</taxon>
        <taxon>Embryophyta</taxon>
        <taxon>Tracheophyta</taxon>
        <taxon>Spermatophyta</taxon>
        <taxon>Magnoliopsida</taxon>
        <taxon>Liliopsida</taxon>
        <taxon>Poales</taxon>
        <taxon>Poaceae</taxon>
        <taxon>PACMAD clade</taxon>
        <taxon>Arundinoideae</taxon>
        <taxon>Arundineae</taxon>
        <taxon>Arundo</taxon>
    </lineage>
</organism>
<accession>A0A0A8Z5Q9</accession>
<protein>
    <submittedName>
        <fullName evidence="1">Uncharacterized protein</fullName>
    </submittedName>
</protein>
<dbReference type="EMBL" id="GBRH01263136">
    <property type="protein sequence ID" value="JAD34759.1"/>
    <property type="molecule type" value="Transcribed_RNA"/>
</dbReference>
<dbReference type="AlphaFoldDB" id="A0A0A8Z5Q9"/>
<reference evidence="1" key="1">
    <citation type="submission" date="2014-09" db="EMBL/GenBank/DDBJ databases">
        <authorList>
            <person name="Magalhaes I.L.F."/>
            <person name="Oliveira U."/>
            <person name="Santos F.R."/>
            <person name="Vidigal T.H.D.A."/>
            <person name="Brescovit A.D."/>
            <person name="Santos A.J."/>
        </authorList>
    </citation>
    <scope>NUCLEOTIDE SEQUENCE</scope>
    <source>
        <tissue evidence="1">Shoot tissue taken approximately 20 cm above the soil surface</tissue>
    </source>
</reference>
<name>A0A0A8Z5Q9_ARUDO</name>
<evidence type="ECO:0000313" key="1">
    <source>
        <dbReference type="EMBL" id="JAD34759.1"/>
    </source>
</evidence>
<reference evidence="1" key="2">
    <citation type="journal article" date="2015" name="Data Brief">
        <title>Shoot transcriptome of the giant reed, Arundo donax.</title>
        <authorList>
            <person name="Barrero R.A."/>
            <person name="Guerrero F.D."/>
            <person name="Moolhuijzen P."/>
            <person name="Goolsby J.A."/>
            <person name="Tidwell J."/>
            <person name="Bellgard S.E."/>
            <person name="Bellgard M.I."/>
        </authorList>
    </citation>
    <scope>NUCLEOTIDE SEQUENCE</scope>
    <source>
        <tissue evidence="1">Shoot tissue taken approximately 20 cm above the soil surface</tissue>
    </source>
</reference>
<sequence>MVVLVPGTFLGYRLSKSTNPKVIELSLGSRNMKHA</sequence>